<reference evidence="2" key="1">
    <citation type="submission" date="2020-05" db="EMBL/GenBank/DDBJ databases">
        <title>Frigoriglobus tundricola gen. nov., sp. nov., a psychrotolerant cellulolytic planctomycete of the family Gemmataceae with two divergent copies of 16S rRNA gene.</title>
        <authorList>
            <person name="Kulichevskaya I.S."/>
            <person name="Ivanova A.A."/>
            <person name="Naumoff D.G."/>
            <person name="Beletsky A.V."/>
            <person name="Rijpstra W.I.C."/>
            <person name="Sinninghe Damste J.S."/>
            <person name="Mardanov A.V."/>
            <person name="Ravin N.V."/>
            <person name="Dedysh S.N."/>
        </authorList>
    </citation>
    <scope>NUCLEOTIDE SEQUENCE [LARGE SCALE GENOMIC DNA]</scope>
    <source>
        <strain evidence="2">PL17</strain>
    </source>
</reference>
<dbReference type="Proteomes" id="UP000503447">
    <property type="component" value="Chromosome"/>
</dbReference>
<evidence type="ECO:0000313" key="2">
    <source>
        <dbReference type="Proteomes" id="UP000503447"/>
    </source>
</evidence>
<sequence>MTSLIYALNRAAGNPIPKGLTRRPRLGISHPETVITRAIWGRRAWAHAGELHTRSGPLP</sequence>
<keyword evidence="2" id="KW-1185">Reference proteome</keyword>
<protein>
    <submittedName>
        <fullName evidence="1">Uncharacterized protein</fullName>
    </submittedName>
</protein>
<name>A0A6M5Z5L9_9BACT</name>
<organism evidence="1 2">
    <name type="scientific">Frigoriglobus tundricola</name>
    <dbReference type="NCBI Taxonomy" id="2774151"/>
    <lineage>
        <taxon>Bacteria</taxon>
        <taxon>Pseudomonadati</taxon>
        <taxon>Planctomycetota</taxon>
        <taxon>Planctomycetia</taxon>
        <taxon>Gemmatales</taxon>
        <taxon>Gemmataceae</taxon>
        <taxon>Frigoriglobus</taxon>
    </lineage>
</organism>
<gene>
    <name evidence="1" type="ORF">FTUN_8363</name>
</gene>
<proteinExistence type="predicted"/>
<accession>A0A6M5Z5L9</accession>
<evidence type="ECO:0000313" key="1">
    <source>
        <dbReference type="EMBL" id="QJX00731.1"/>
    </source>
</evidence>
<dbReference type="EMBL" id="CP053452">
    <property type="protein sequence ID" value="QJX00731.1"/>
    <property type="molecule type" value="Genomic_DNA"/>
</dbReference>
<dbReference type="KEGG" id="ftj:FTUN_8363"/>
<dbReference type="AlphaFoldDB" id="A0A6M5Z5L9"/>